<protein>
    <submittedName>
        <fullName evidence="1">Ester cyclase</fullName>
    </submittedName>
</protein>
<organism evidence="1 2">
    <name type="scientific">Methanobacterium spitsbergense</name>
    <dbReference type="NCBI Taxonomy" id="2874285"/>
    <lineage>
        <taxon>Archaea</taxon>
        <taxon>Methanobacteriati</taxon>
        <taxon>Methanobacteriota</taxon>
        <taxon>Methanomada group</taxon>
        <taxon>Methanobacteria</taxon>
        <taxon>Methanobacteriales</taxon>
        <taxon>Methanobacteriaceae</taxon>
        <taxon>Methanobacterium</taxon>
    </lineage>
</organism>
<proteinExistence type="predicted"/>
<reference evidence="2" key="1">
    <citation type="journal article" date="2022" name="Microbiol. Resour. Announc.">
        <title>Draft Genome Sequence of a Methanogenic Archaeon from West Spitsbergen Permafrost.</title>
        <authorList>
            <person name="Trubitsyn V."/>
            <person name="Rivkina E."/>
            <person name="Shcherbakova V."/>
        </authorList>
    </citation>
    <scope>NUCLEOTIDE SEQUENCE [LARGE SCALE GENOMIC DNA]</scope>
    <source>
        <strain evidence="2">VT</strain>
    </source>
</reference>
<dbReference type="InterPro" id="IPR032710">
    <property type="entry name" value="NTF2-like_dom_sf"/>
</dbReference>
<sequence>MFSFFDLFRIENGKFAEHWDVIEPIKTQGEWKNQNGKF</sequence>
<dbReference type="SUPFAM" id="SSF54427">
    <property type="entry name" value="NTF2-like"/>
    <property type="match status" value="1"/>
</dbReference>
<evidence type="ECO:0000313" key="1">
    <source>
        <dbReference type="EMBL" id="MBZ2165491.1"/>
    </source>
</evidence>
<dbReference type="RefSeq" id="WP_223791115.1">
    <property type="nucleotide sequence ID" value="NZ_JAIOUQ010000005.1"/>
</dbReference>
<dbReference type="AlphaFoldDB" id="A0A8T5V0V9"/>
<keyword evidence="2" id="KW-1185">Reference proteome</keyword>
<comment type="caution">
    <text evidence="1">The sequence shown here is derived from an EMBL/GenBank/DDBJ whole genome shotgun (WGS) entry which is preliminary data.</text>
</comment>
<accession>A0A8T5V0V9</accession>
<evidence type="ECO:0000313" key="2">
    <source>
        <dbReference type="Proteomes" id="UP000825933"/>
    </source>
</evidence>
<dbReference type="Proteomes" id="UP000825933">
    <property type="component" value="Unassembled WGS sequence"/>
</dbReference>
<dbReference type="Gene3D" id="3.10.450.50">
    <property type="match status" value="1"/>
</dbReference>
<dbReference type="EMBL" id="JAIOUQ010000005">
    <property type="protein sequence ID" value="MBZ2165491.1"/>
    <property type="molecule type" value="Genomic_DNA"/>
</dbReference>
<gene>
    <name evidence="1" type="ORF">K8N75_05485</name>
</gene>
<name>A0A8T5V0V9_9EURY</name>